<reference evidence="2" key="1">
    <citation type="journal article" date="2020" name="Nat. Genet.">
        <title>Genomic diversifications of five Gossypium allopolyploid species and their impact on cotton improvement.</title>
        <authorList>
            <person name="Chen Z.J."/>
            <person name="Sreedasyam A."/>
            <person name="Ando A."/>
            <person name="Song Q."/>
            <person name="De Santiago L.M."/>
            <person name="Hulse-Kemp A.M."/>
            <person name="Ding M."/>
            <person name="Ye W."/>
            <person name="Kirkbride R.C."/>
            <person name="Jenkins J."/>
            <person name="Plott C."/>
            <person name="Lovell J."/>
            <person name="Lin Y.M."/>
            <person name="Vaughn R."/>
            <person name="Liu B."/>
            <person name="Simpson S."/>
            <person name="Scheffler B.E."/>
            <person name="Wen L."/>
            <person name="Saski C.A."/>
            <person name="Grover C.E."/>
            <person name="Hu G."/>
            <person name="Conover J.L."/>
            <person name="Carlson J.W."/>
            <person name="Shu S."/>
            <person name="Boston L.B."/>
            <person name="Williams M."/>
            <person name="Peterson D.G."/>
            <person name="McGee K."/>
            <person name="Jones D.C."/>
            <person name="Wendel J.F."/>
            <person name="Stelly D.M."/>
            <person name="Grimwood J."/>
            <person name="Schmutz J."/>
        </authorList>
    </citation>
    <scope>NUCLEOTIDE SEQUENCE [LARGE SCALE GENOMIC DNA]</scope>
    <source>
        <strain evidence="2">cv. TM-1</strain>
    </source>
</reference>
<evidence type="ECO:0000313" key="2">
    <source>
        <dbReference type="Proteomes" id="UP000818029"/>
    </source>
</evidence>
<keyword evidence="2" id="KW-1185">Reference proteome</keyword>
<accession>A0ABM2ZVD6</accession>
<evidence type="ECO:0000313" key="3">
    <source>
        <dbReference type="RefSeq" id="XP_040946599.1"/>
    </source>
</evidence>
<organism evidence="2 3">
    <name type="scientific">Gossypium hirsutum</name>
    <name type="common">Upland cotton</name>
    <name type="synonym">Gossypium mexicanum</name>
    <dbReference type="NCBI Taxonomy" id="3635"/>
    <lineage>
        <taxon>Eukaryota</taxon>
        <taxon>Viridiplantae</taxon>
        <taxon>Streptophyta</taxon>
        <taxon>Embryophyta</taxon>
        <taxon>Tracheophyta</taxon>
        <taxon>Spermatophyta</taxon>
        <taxon>Magnoliopsida</taxon>
        <taxon>eudicotyledons</taxon>
        <taxon>Gunneridae</taxon>
        <taxon>Pentapetalae</taxon>
        <taxon>rosids</taxon>
        <taxon>malvids</taxon>
        <taxon>Malvales</taxon>
        <taxon>Malvaceae</taxon>
        <taxon>Malvoideae</taxon>
        <taxon>Gossypium</taxon>
    </lineage>
</organism>
<dbReference type="RefSeq" id="XP_040946599.1">
    <property type="nucleotide sequence ID" value="XM_041090665.1"/>
</dbReference>
<protein>
    <submittedName>
        <fullName evidence="3">Nucleolar protein 58-like</fullName>
    </submittedName>
</protein>
<evidence type="ECO:0000256" key="1">
    <source>
        <dbReference type="SAM" id="MobiDB-lite"/>
    </source>
</evidence>
<feature type="region of interest" description="Disordered" evidence="1">
    <location>
        <begin position="221"/>
        <end position="320"/>
    </location>
</feature>
<dbReference type="Proteomes" id="UP000818029">
    <property type="component" value="Chromosome A01"/>
</dbReference>
<gene>
    <name evidence="3" type="primary">LOC121215635</name>
</gene>
<sequence>MCRRFKDGLNKDIKVFVGILELKEFIVLVDWDCKAEELIKEKRKAEDETRNLKKGPTSSAFPPQSRKSRNLYSRSHVSARHSYGNFSRGRSSRNAGNKASSKNVVRDSAFKSEARAPAKALARAYAIRAREDASSPNVITDIFSLYDLNVIALIDPGRRGCNDDWRVVESSSNGVSAPYSSVEGLTFEFQFVAKGSKFQGIFDSIVSRGKKVKKEELHFKAKVKDMEPNHEKEEKMTKSVEKENSKHKEDKGLKHKEKDKEKHEDSEIGEMKNKEEKKENKEKMYKDEKGDENTEKKKEKDKEVEMKKEGNHEDKKVVKE</sequence>
<name>A0ABM2ZVD6_GOSHI</name>
<proteinExistence type="predicted"/>
<feature type="region of interest" description="Disordered" evidence="1">
    <location>
        <begin position="44"/>
        <end position="104"/>
    </location>
</feature>
<dbReference type="GeneID" id="121215635"/>
<reference evidence="3" key="2">
    <citation type="submission" date="2025-08" db="UniProtKB">
        <authorList>
            <consortium name="RefSeq"/>
        </authorList>
    </citation>
    <scope>IDENTIFICATION</scope>
</reference>
<feature type="compositionally biased region" description="Polar residues" evidence="1">
    <location>
        <begin position="84"/>
        <end position="103"/>
    </location>
</feature>